<dbReference type="Pfam" id="PF03544">
    <property type="entry name" value="TonB_C"/>
    <property type="match status" value="1"/>
</dbReference>
<evidence type="ECO:0000256" key="9">
    <source>
        <dbReference type="ARBA" id="ARBA00023136"/>
    </source>
</evidence>
<dbReference type="InterPro" id="IPR006260">
    <property type="entry name" value="TonB/TolA_C"/>
</dbReference>
<dbReference type="Gene3D" id="3.30.1150.10">
    <property type="match status" value="1"/>
</dbReference>
<evidence type="ECO:0000256" key="8">
    <source>
        <dbReference type="ARBA" id="ARBA00022989"/>
    </source>
</evidence>
<keyword evidence="3" id="KW-0813">Transport</keyword>
<keyword evidence="12" id="KW-1185">Reference proteome</keyword>
<keyword evidence="8" id="KW-1133">Transmembrane helix</keyword>
<sequence>MDTRACATPEYPPNAYRRGENGSVQLALLVGTDGRVIESKLQKSSGSHDLDKAARKSLSQCKFKTTTGEAITEATWTSLTYVWTLD</sequence>
<feature type="domain" description="TonB C-terminal" evidence="10">
    <location>
        <begin position="1"/>
        <end position="86"/>
    </location>
</feature>
<evidence type="ECO:0000313" key="11">
    <source>
        <dbReference type="EMBL" id="MYN16215.1"/>
    </source>
</evidence>
<evidence type="ECO:0000256" key="4">
    <source>
        <dbReference type="ARBA" id="ARBA00022475"/>
    </source>
</evidence>
<keyword evidence="5" id="KW-0997">Cell inner membrane</keyword>
<reference evidence="11 12" key="1">
    <citation type="submission" date="2019-12" db="EMBL/GenBank/DDBJ databases">
        <title>Novel species isolated from a subtropical stream in China.</title>
        <authorList>
            <person name="Lu H."/>
        </authorList>
    </citation>
    <scope>NUCLEOTIDE SEQUENCE [LARGE SCALE GENOMIC DNA]</scope>
    <source>
        <strain evidence="11 12">FT107W</strain>
    </source>
</reference>
<protein>
    <submittedName>
        <fullName evidence="11">TonB family protein</fullName>
    </submittedName>
</protein>
<comment type="similarity">
    <text evidence="2">Belongs to the TonB family.</text>
</comment>
<keyword evidence="9" id="KW-0472">Membrane</keyword>
<dbReference type="InterPro" id="IPR051045">
    <property type="entry name" value="TonB-dependent_transducer"/>
</dbReference>
<evidence type="ECO:0000256" key="5">
    <source>
        <dbReference type="ARBA" id="ARBA00022519"/>
    </source>
</evidence>
<keyword evidence="6" id="KW-0812">Transmembrane</keyword>
<evidence type="ECO:0000256" key="1">
    <source>
        <dbReference type="ARBA" id="ARBA00004383"/>
    </source>
</evidence>
<comment type="caution">
    <text evidence="11">The sequence shown here is derived from an EMBL/GenBank/DDBJ whole genome shotgun (WGS) entry which is preliminary data.</text>
</comment>
<keyword evidence="7" id="KW-0653">Protein transport</keyword>
<evidence type="ECO:0000256" key="6">
    <source>
        <dbReference type="ARBA" id="ARBA00022692"/>
    </source>
</evidence>
<name>A0A845HF39_9BURK</name>
<dbReference type="GO" id="GO:0031992">
    <property type="term" value="F:energy transducer activity"/>
    <property type="evidence" value="ECO:0007669"/>
    <property type="project" value="TreeGrafter"/>
</dbReference>
<organism evidence="11 12">
    <name type="scientific">Duganella vulcania</name>
    <dbReference type="NCBI Taxonomy" id="2692166"/>
    <lineage>
        <taxon>Bacteria</taxon>
        <taxon>Pseudomonadati</taxon>
        <taxon>Pseudomonadota</taxon>
        <taxon>Betaproteobacteria</taxon>
        <taxon>Burkholderiales</taxon>
        <taxon>Oxalobacteraceae</taxon>
        <taxon>Telluria group</taxon>
        <taxon>Duganella</taxon>
    </lineage>
</organism>
<dbReference type="PROSITE" id="PS52015">
    <property type="entry name" value="TONB_CTD"/>
    <property type="match status" value="1"/>
</dbReference>
<gene>
    <name evidence="11" type="ORF">GTP81_05580</name>
</gene>
<evidence type="ECO:0000313" key="12">
    <source>
        <dbReference type="Proteomes" id="UP000484875"/>
    </source>
</evidence>
<evidence type="ECO:0000259" key="10">
    <source>
        <dbReference type="PROSITE" id="PS52015"/>
    </source>
</evidence>
<dbReference type="GO" id="GO:0098797">
    <property type="term" value="C:plasma membrane protein complex"/>
    <property type="evidence" value="ECO:0007669"/>
    <property type="project" value="TreeGrafter"/>
</dbReference>
<proteinExistence type="inferred from homology"/>
<evidence type="ECO:0000256" key="3">
    <source>
        <dbReference type="ARBA" id="ARBA00022448"/>
    </source>
</evidence>
<dbReference type="PANTHER" id="PTHR33446:SF2">
    <property type="entry name" value="PROTEIN TONB"/>
    <property type="match status" value="1"/>
</dbReference>
<accession>A0A845HF39</accession>
<comment type="subcellular location">
    <subcellularLocation>
        <location evidence="1">Cell inner membrane</location>
        <topology evidence="1">Single-pass membrane protein</topology>
        <orientation evidence="1">Periplasmic side</orientation>
    </subcellularLocation>
</comment>
<evidence type="ECO:0000256" key="7">
    <source>
        <dbReference type="ARBA" id="ARBA00022927"/>
    </source>
</evidence>
<evidence type="ECO:0000256" key="2">
    <source>
        <dbReference type="ARBA" id="ARBA00006555"/>
    </source>
</evidence>
<dbReference type="SUPFAM" id="SSF74653">
    <property type="entry name" value="TolA/TonB C-terminal domain"/>
    <property type="match status" value="1"/>
</dbReference>
<dbReference type="NCBIfam" id="TIGR01352">
    <property type="entry name" value="tonB_Cterm"/>
    <property type="match status" value="1"/>
</dbReference>
<dbReference type="Proteomes" id="UP000484875">
    <property type="component" value="Unassembled WGS sequence"/>
</dbReference>
<dbReference type="PANTHER" id="PTHR33446">
    <property type="entry name" value="PROTEIN TONB-RELATED"/>
    <property type="match status" value="1"/>
</dbReference>
<dbReference type="GO" id="GO:0015031">
    <property type="term" value="P:protein transport"/>
    <property type="evidence" value="ECO:0007669"/>
    <property type="project" value="UniProtKB-KW"/>
</dbReference>
<dbReference type="EMBL" id="WWCV01000006">
    <property type="protein sequence ID" value="MYN16215.1"/>
    <property type="molecule type" value="Genomic_DNA"/>
</dbReference>
<dbReference type="InterPro" id="IPR037682">
    <property type="entry name" value="TonB_C"/>
</dbReference>
<keyword evidence="4" id="KW-1003">Cell membrane</keyword>
<dbReference type="GO" id="GO:0055085">
    <property type="term" value="P:transmembrane transport"/>
    <property type="evidence" value="ECO:0007669"/>
    <property type="project" value="InterPro"/>
</dbReference>
<dbReference type="AlphaFoldDB" id="A0A845HF39"/>